<dbReference type="InterPro" id="IPR011042">
    <property type="entry name" value="6-blade_b-propeller_TolB-like"/>
</dbReference>
<dbReference type="EMBL" id="JAIWYP010000002">
    <property type="protein sequence ID" value="KAH3869811.1"/>
    <property type="molecule type" value="Genomic_DNA"/>
</dbReference>
<name>A0A9D4M589_DREPO</name>
<accession>A0A9D4M589</accession>
<comment type="caution">
    <text evidence="1">The sequence shown here is derived from an EMBL/GenBank/DDBJ whole genome shotgun (WGS) entry which is preliminary data.</text>
</comment>
<protein>
    <submittedName>
        <fullName evidence="1">Uncharacterized protein</fullName>
    </submittedName>
</protein>
<gene>
    <name evidence="1" type="ORF">DPMN_032982</name>
</gene>
<evidence type="ECO:0000313" key="2">
    <source>
        <dbReference type="Proteomes" id="UP000828390"/>
    </source>
</evidence>
<dbReference type="SUPFAM" id="SSF101898">
    <property type="entry name" value="NHL repeat"/>
    <property type="match status" value="1"/>
</dbReference>
<reference evidence="1" key="2">
    <citation type="submission" date="2020-11" db="EMBL/GenBank/DDBJ databases">
        <authorList>
            <person name="McCartney M.A."/>
            <person name="Auch B."/>
            <person name="Kono T."/>
            <person name="Mallez S."/>
            <person name="Becker A."/>
            <person name="Gohl D.M."/>
            <person name="Silverstein K.A.T."/>
            <person name="Koren S."/>
            <person name="Bechman K.B."/>
            <person name="Herman A."/>
            <person name="Abrahante J.E."/>
            <person name="Garbe J."/>
        </authorList>
    </citation>
    <scope>NUCLEOTIDE SEQUENCE</scope>
    <source>
        <strain evidence="1">Duluth1</strain>
        <tissue evidence="1">Whole animal</tissue>
    </source>
</reference>
<dbReference type="Proteomes" id="UP000828390">
    <property type="component" value="Unassembled WGS sequence"/>
</dbReference>
<dbReference type="Gene3D" id="2.120.10.30">
    <property type="entry name" value="TolB, C-terminal domain"/>
    <property type="match status" value="1"/>
</dbReference>
<evidence type="ECO:0000313" key="1">
    <source>
        <dbReference type="EMBL" id="KAH3869811.1"/>
    </source>
</evidence>
<keyword evidence="2" id="KW-1185">Reference proteome</keyword>
<organism evidence="1 2">
    <name type="scientific">Dreissena polymorpha</name>
    <name type="common">Zebra mussel</name>
    <name type="synonym">Mytilus polymorpha</name>
    <dbReference type="NCBI Taxonomy" id="45954"/>
    <lineage>
        <taxon>Eukaryota</taxon>
        <taxon>Metazoa</taxon>
        <taxon>Spiralia</taxon>
        <taxon>Lophotrochozoa</taxon>
        <taxon>Mollusca</taxon>
        <taxon>Bivalvia</taxon>
        <taxon>Autobranchia</taxon>
        <taxon>Heteroconchia</taxon>
        <taxon>Euheterodonta</taxon>
        <taxon>Imparidentia</taxon>
        <taxon>Neoheterodontei</taxon>
        <taxon>Myida</taxon>
        <taxon>Dreissenoidea</taxon>
        <taxon>Dreissenidae</taxon>
        <taxon>Dreissena</taxon>
    </lineage>
</organism>
<reference evidence="1" key="1">
    <citation type="journal article" date="2019" name="bioRxiv">
        <title>The Genome of the Zebra Mussel, Dreissena polymorpha: A Resource for Invasive Species Research.</title>
        <authorList>
            <person name="McCartney M.A."/>
            <person name="Auch B."/>
            <person name="Kono T."/>
            <person name="Mallez S."/>
            <person name="Zhang Y."/>
            <person name="Obille A."/>
            <person name="Becker A."/>
            <person name="Abrahante J.E."/>
            <person name="Garbe J."/>
            <person name="Badalamenti J.P."/>
            <person name="Herman A."/>
            <person name="Mangelson H."/>
            <person name="Liachko I."/>
            <person name="Sullivan S."/>
            <person name="Sone E.D."/>
            <person name="Koren S."/>
            <person name="Silverstein K.A.T."/>
            <person name="Beckman K.B."/>
            <person name="Gohl D.M."/>
        </authorList>
    </citation>
    <scope>NUCLEOTIDE SEQUENCE</scope>
    <source>
        <strain evidence="1">Duluth1</strain>
        <tissue evidence="1">Whole animal</tissue>
    </source>
</reference>
<dbReference type="AlphaFoldDB" id="A0A9D4M589"/>
<sequence>MDPELIHPFGVHVTPAGQVLVCACNSNNVIQVDQEGSKKLATLASQKYELIYPVSVCCNTSIQQIIVGLSNNNNIIVMELQ</sequence>
<proteinExistence type="predicted"/>